<dbReference type="Proteomes" id="UP000186817">
    <property type="component" value="Unassembled WGS sequence"/>
</dbReference>
<evidence type="ECO:0000313" key="1">
    <source>
        <dbReference type="EMBL" id="OLP81562.1"/>
    </source>
</evidence>
<sequence length="401" mass="44618">MGNTLLTTHKIACGHTDRTHLQRNLLCDRLSQPTAEMVDALLFLQDHTDELAQFGKTLLRSEPGIRSAAWAELIASCVCTLFEYSSRREGDEGQGVLAAFAGVLEQPQRFLQDLMSLRAQAIPKEKITQVQYLLQEVDFRASHDSEEVLDKVAVFVKAAMDCAKIYCEIRDFACVGQIDRHQAAKLLDGPESDQRRMINAMHTGRADAPDGPGLHKTPVLRQWGLVPEAKVDPADEPPLAKEHLSPGLVPLPSALQVGVLARSISGLEASCTCLSRATHDVQVRSFGGPRRQGETPTIQSTFAPYPMVPYGVKRSSAYRESKKAARKAAERARRAQEEKGMILDPKKQLRMEIKRNSGIGWYRAAQIIKHLEMHERGKGPPMDQAMRDRITDIARVVRMGR</sequence>
<keyword evidence="2" id="KW-1185">Reference proteome</keyword>
<gene>
    <name evidence="1" type="ORF">AK812_SmicGene37882</name>
</gene>
<proteinExistence type="predicted"/>
<name>A0A1Q9CF74_SYMMI</name>
<protein>
    <submittedName>
        <fullName evidence="1">Uncharacterized protein</fullName>
    </submittedName>
</protein>
<dbReference type="OrthoDB" id="408028at2759"/>
<dbReference type="EMBL" id="LSRX01001270">
    <property type="protein sequence ID" value="OLP81562.1"/>
    <property type="molecule type" value="Genomic_DNA"/>
</dbReference>
<organism evidence="1 2">
    <name type="scientific">Symbiodinium microadriaticum</name>
    <name type="common">Dinoflagellate</name>
    <name type="synonym">Zooxanthella microadriatica</name>
    <dbReference type="NCBI Taxonomy" id="2951"/>
    <lineage>
        <taxon>Eukaryota</taxon>
        <taxon>Sar</taxon>
        <taxon>Alveolata</taxon>
        <taxon>Dinophyceae</taxon>
        <taxon>Suessiales</taxon>
        <taxon>Symbiodiniaceae</taxon>
        <taxon>Symbiodinium</taxon>
    </lineage>
</organism>
<accession>A0A1Q9CF74</accession>
<dbReference type="InterPro" id="IPR056356">
    <property type="entry name" value="Microp_apicomplexa_17"/>
</dbReference>
<evidence type="ECO:0000313" key="2">
    <source>
        <dbReference type="Proteomes" id="UP000186817"/>
    </source>
</evidence>
<dbReference type="AlphaFoldDB" id="A0A1Q9CF74"/>
<reference evidence="1 2" key="1">
    <citation type="submission" date="2016-02" db="EMBL/GenBank/DDBJ databases">
        <title>Genome analysis of coral dinoflagellate symbionts highlights evolutionary adaptations to a symbiotic lifestyle.</title>
        <authorList>
            <person name="Aranda M."/>
            <person name="Li Y."/>
            <person name="Liew Y.J."/>
            <person name="Baumgarten S."/>
            <person name="Simakov O."/>
            <person name="Wilson M."/>
            <person name="Piel J."/>
            <person name="Ashoor H."/>
            <person name="Bougouffa S."/>
            <person name="Bajic V.B."/>
            <person name="Ryu T."/>
            <person name="Ravasi T."/>
            <person name="Bayer T."/>
            <person name="Micklem G."/>
            <person name="Kim H."/>
            <person name="Bhak J."/>
            <person name="Lajeunesse T.C."/>
            <person name="Voolstra C.R."/>
        </authorList>
    </citation>
    <scope>NUCLEOTIDE SEQUENCE [LARGE SCALE GENOMIC DNA]</scope>
    <source>
        <strain evidence="1 2">CCMP2467</strain>
    </source>
</reference>
<dbReference type="Pfam" id="PF23531">
    <property type="entry name" value="Microp_apicomplexa_17"/>
    <property type="match status" value="1"/>
</dbReference>
<comment type="caution">
    <text evidence="1">The sequence shown here is derived from an EMBL/GenBank/DDBJ whole genome shotgun (WGS) entry which is preliminary data.</text>
</comment>